<sequence>MARKKYVCLCSKCSNLSFINEAGQIQAGSLVAKTTRREYAERDSLNALMEETGLVEGDTQVLEQEDGGCHTTLELNVFQQALKPVTTLCITLAAWLNLHVGISRESSGIFLKALHVILATTLDLIFLTLRGAGFKIAAPTVEFPLDIRTVYHSGLEPDITRTPCCPTCFKPYTLENLPDTCDWKKSPRTHWPCGTELKKRVASRTKKTKNPKQSLFPAVYMLHSHLNLGFNSFYPDHRLRTIWRSHSSRSKLGSIHQSLMLCEMSMTVQLGEVSEIIF</sequence>
<organism evidence="1 2">
    <name type="scientific">Mycena sanguinolenta</name>
    <dbReference type="NCBI Taxonomy" id="230812"/>
    <lineage>
        <taxon>Eukaryota</taxon>
        <taxon>Fungi</taxon>
        <taxon>Dikarya</taxon>
        <taxon>Basidiomycota</taxon>
        <taxon>Agaricomycotina</taxon>
        <taxon>Agaricomycetes</taxon>
        <taxon>Agaricomycetidae</taxon>
        <taxon>Agaricales</taxon>
        <taxon>Marasmiineae</taxon>
        <taxon>Mycenaceae</taxon>
        <taxon>Mycena</taxon>
    </lineage>
</organism>
<dbReference type="Proteomes" id="UP000623467">
    <property type="component" value="Unassembled WGS sequence"/>
</dbReference>
<proteinExistence type="predicted"/>
<gene>
    <name evidence="1" type="ORF">MSAN_00497100</name>
</gene>
<keyword evidence="2" id="KW-1185">Reference proteome</keyword>
<dbReference type="AlphaFoldDB" id="A0A8H6Z5W9"/>
<dbReference type="OrthoDB" id="3253623at2759"/>
<comment type="caution">
    <text evidence="1">The sequence shown here is derived from an EMBL/GenBank/DDBJ whole genome shotgun (WGS) entry which is preliminary data.</text>
</comment>
<protein>
    <submittedName>
        <fullName evidence="1">Uncharacterized protein</fullName>
    </submittedName>
</protein>
<dbReference type="EMBL" id="JACAZH010000003">
    <property type="protein sequence ID" value="KAF7372908.1"/>
    <property type="molecule type" value="Genomic_DNA"/>
</dbReference>
<accession>A0A8H6Z5W9</accession>
<evidence type="ECO:0000313" key="1">
    <source>
        <dbReference type="EMBL" id="KAF7372908.1"/>
    </source>
</evidence>
<reference evidence="1" key="1">
    <citation type="submission" date="2020-05" db="EMBL/GenBank/DDBJ databases">
        <title>Mycena genomes resolve the evolution of fungal bioluminescence.</title>
        <authorList>
            <person name="Tsai I.J."/>
        </authorList>
    </citation>
    <scope>NUCLEOTIDE SEQUENCE</scope>
    <source>
        <strain evidence="1">160909Yilan</strain>
    </source>
</reference>
<evidence type="ECO:0000313" key="2">
    <source>
        <dbReference type="Proteomes" id="UP000623467"/>
    </source>
</evidence>
<name>A0A8H6Z5W9_9AGAR</name>